<name>A0AAV9X1C8_9PEZI</name>
<evidence type="ECO:0000313" key="5">
    <source>
        <dbReference type="Proteomes" id="UP001365542"/>
    </source>
</evidence>
<dbReference type="EMBL" id="JAVHJO010000012">
    <property type="protein sequence ID" value="KAK6531894.1"/>
    <property type="molecule type" value="Genomic_DNA"/>
</dbReference>
<organism evidence="4 5">
    <name type="scientific">Orbilia ellipsospora</name>
    <dbReference type="NCBI Taxonomy" id="2528407"/>
    <lineage>
        <taxon>Eukaryota</taxon>
        <taxon>Fungi</taxon>
        <taxon>Dikarya</taxon>
        <taxon>Ascomycota</taxon>
        <taxon>Pezizomycotina</taxon>
        <taxon>Orbiliomycetes</taxon>
        <taxon>Orbiliales</taxon>
        <taxon>Orbiliaceae</taxon>
        <taxon>Orbilia</taxon>
    </lineage>
</organism>
<keyword evidence="5" id="KW-1185">Reference proteome</keyword>
<feature type="region of interest" description="Disordered" evidence="2">
    <location>
        <begin position="1"/>
        <end position="24"/>
    </location>
</feature>
<sequence>MESEKGIPPEKGTDVPVTTSDVSHPPEEVQTSFIRRVGALTICIIGFSLAVLLACVAFLSWLWYSNIESLTWHKIMVNAWATRAVSLTSTALRWAVVTQGGLGLAMLAALSLERFEVPLANVASVSLMSVNGGSVLSTLRDVCLPLIRFGTPGAIFRSVFPIVVLLTTATLLQFTSTALLSDLHVTPIPGFPESRNVSIDWNWDGTVFNYVPPASSEVVWNGNTPGFWPAFAELSGPAEEPAGVVDTGMNIRAFLPYSAAEDRQNLYTYDGKAFLIDTRATCQKPIFTDAIMYTDSPDGIWGGTHQPVFSGNVAPSTTTPRFNASLGPVPFDCPYSRQSTGKFSICELHNVRSRYPAGNPKDEYAGTLISEFRHYPPGDLQDASGSAYVIIAVDNDDVQYSNGEWTVLPITVPGDGENPKDTDTHNVTATLCFTSLDAVRRNVHMYSSSNRTEPQISWNQTTGTFNWTSVRNQLLNGSKNPLTPEQRGVMNLAPAAEGQTWVADTSLEPGYDGPFSNIVSQGIYQRVRPYIQDNLHLQRPGSYPYGNYSVILDEWAYGWINQYGGWDQALAKRWIVDIFQTMLLGGNGTVADALHFVLFSLAASMYYDQLPQYDISTIPNTIPFVNALHPGGPLGTTRTTLPIGFTVVMVVLGLHLLAFFVICWVFATQSKFARLGDTWMAIADVADAKLTENILLKARNVRGTRNEATGDQDQTVNVGLHIVDGQVQLGKVART</sequence>
<feature type="transmembrane region" description="Helical" evidence="3">
    <location>
        <begin position="37"/>
        <end position="64"/>
    </location>
</feature>
<dbReference type="Proteomes" id="UP001365542">
    <property type="component" value="Unassembled WGS sequence"/>
</dbReference>
<protein>
    <submittedName>
        <fullName evidence="4">Uncharacterized protein</fullName>
    </submittedName>
</protein>
<feature type="transmembrane region" description="Helical" evidence="3">
    <location>
        <begin position="643"/>
        <end position="667"/>
    </location>
</feature>
<dbReference type="AlphaFoldDB" id="A0AAV9X1C8"/>
<accession>A0AAV9X1C8</accession>
<evidence type="ECO:0000256" key="2">
    <source>
        <dbReference type="SAM" id="MobiDB-lite"/>
    </source>
</evidence>
<evidence type="ECO:0000313" key="4">
    <source>
        <dbReference type="EMBL" id="KAK6531894.1"/>
    </source>
</evidence>
<comment type="caution">
    <text evidence="4">The sequence shown here is derived from an EMBL/GenBank/DDBJ whole genome shotgun (WGS) entry which is preliminary data.</text>
</comment>
<dbReference type="PROSITE" id="PS01258">
    <property type="entry name" value="BH2"/>
    <property type="match status" value="1"/>
</dbReference>
<feature type="compositionally biased region" description="Basic and acidic residues" evidence="2">
    <location>
        <begin position="1"/>
        <end position="13"/>
    </location>
</feature>
<evidence type="ECO:0000256" key="1">
    <source>
        <dbReference type="ARBA" id="ARBA00009458"/>
    </source>
</evidence>
<dbReference type="GO" id="GO:0042981">
    <property type="term" value="P:regulation of apoptotic process"/>
    <property type="evidence" value="ECO:0007669"/>
    <property type="project" value="InterPro"/>
</dbReference>
<comment type="similarity">
    <text evidence="1">Belongs to the Bcl-2 family.</text>
</comment>
<gene>
    <name evidence="4" type="ORF">TWF694_003057</name>
</gene>
<evidence type="ECO:0000256" key="3">
    <source>
        <dbReference type="SAM" id="Phobius"/>
    </source>
</evidence>
<keyword evidence="3" id="KW-1133">Transmembrane helix</keyword>
<reference evidence="4 5" key="1">
    <citation type="submission" date="2019-10" db="EMBL/GenBank/DDBJ databases">
        <authorList>
            <person name="Palmer J.M."/>
        </authorList>
    </citation>
    <scope>NUCLEOTIDE SEQUENCE [LARGE SCALE GENOMIC DNA]</scope>
    <source>
        <strain evidence="4 5">TWF694</strain>
    </source>
</reference>
<dbReference type="InterPro" id="IPR020726">
    <property type="entry name" value="Bcl2_BH2_motif_CS"/>
</dbReference>
<proteinExistence type="inferred from homology"/>
<keyword evidence="3" id="KW-0472">Membrane</keyword>
<keyword evidence="3" id="KW-0812">Transmembrane</keyword>